<proteinExistence type="predicted"/>
<sequence length="355" mass="40539">MASIDEFLSKRVEYLKESLLLRGKRAEVFKELCSGGVFTKWKLARDSGTTIYGINKALEPLVIAGLVTVKSEKITSKLSRHEVKVNDGGKLVCKLLGPADEVVNDVLKYVSNDDREFVEVLAKGQHGRELIAYAITGSLVNRIERYNSSPINEQELKSIYSTAISQLKVWFSFLFGAKVILELGKNENKVNVGEYESSLINIAEDLLVKSIFYNKEIKPFELPEKYGIPSKRETKGSSEFEEWFKRLYVITYEELNKIARNELNKFLSREVEKDVNHDIENVCWWTSLKLSLEGMDLNKSLKIKDKLGKDIEATVFSIFMDKCHKELSKALEQVIDFVKQYETNTTMGKSFNLNS</sequence>
<accession>A0A2R7Y750</accession>
<protein>
    <submittedName>
        <fullName evidence="1">Uncharacterized protein</fullName>
    </submittedName>
</protein>
<organism evidence="1 2">
    <name type="scientific">Zestosphaera tikiterensis</name>
    <dbReference type="NCBI Taxonomy" id="1973259"/>
    <lineage>
        <taxon>Archaea</taxon>
        <taxon>Thermoproteota</taxon>
        <taxon>Thermoprotei</taxon>
        <taxon>Desulfurococcales</taxon>
        <taxon>Desulfurococcaceae</taxon>
        <taxon>Zestosphaera</taxon>
    </lineage>
</organism>
<dbReference type="EMBL" id="NBVN01000002">
    <property type="protein sequence ID" value="PUA33363.1"/>
    <property type="molecule type" value="Genomic_DNA"/>
</dbReference>
<evidence type="ECO:0000313" key="2">
    <source>
        <dbReference type="Proteomes" id="UP000244093"/>
    </source>
</evidence>
<dbReference type="Proteomes" id="UP000244093">
    <property type="component" value="Unassembled WGS sequence"/>
</dbReference>
<evidence type="ECO:0000313" key="1">
    <source>
        <dbReference type="EMBL" id="PUA33363.1"/>
    </source>
</evidence>
<name>A0A2R7Y750_9CREN</name>
<gene>
    <name evidence="1" type="ORF">B7O98_02750</name>
</gene>
<comment type="caution">
    <text evidence="1">The sequence shown here is derived from an EMBL/GenBank/DDBJ whole genome shotgun (WGS) entry which is preliminary data.</text>
</comment>
<dbReference type="AlphaFoldDB" id="A0A2R7Y750"/>
<reference evidence="1 2" key="1">
    <citation type="journal article" date="2018" name="Syst. Appl. Microbiol.">
        <title>A new symbiotic nanoarchaeote (Candidatus Nanoclepta minutus) and its host (Zestosphaera tikiterensis gen. nov., sp. nov.) from a New Zealand hot spring.</title>
        <authorList>
            <person name="St John E."/>
            <person name="Liu Y."/>
            <person name="Podar M."/>
            <person name="Stott M.B."/>
            <person name="Meneghin J."/>
            <person name="Chen Z."/>
            <person name="Lagutin K."/>
            <person name="Mitchell K."/>
            <person name="Reysenbach A.L."/>
        </authorList>
    </citation>
    <scope>NUCLEOTIDE SEQUENCE [LARGE SCALE GENOMIC DNA]</scope>
    <source>
        <strain evidence="1">NZ3</strain>
    </source>
</reference>